<dbReference type="InterPro" id="IPR039420">
    <property type="entry name" value="WalR-like"/>
</dbReference>
<evidence type="ECO:0000256" key="2">
    <source>
        <dbReference type="ARBA" id="ARBA00023012"/>
    </source>
</evidence>
<accession>A0A5R8Q8F7</accession>
<feature type="domain" description="Response regulatory" evidence="8">
    <location>
        <begin position="2"/>
        <end position="116"/>
    </location>
</feature>
<dbReference type="Proteomes" id="UP000306912">
    <property type="component" value="Unassembled WGS sequence"/>
</dbReference>
<dbReference type="PROSITE" id="PS50110">
    <property type="entry name" value="RESPONSE_REGULATORY"/>
    <property type="match status" value="1"/>
</dbReference>
<feature type="modified residue" description="4-aspartylphosphate" evidence="6">
    <location>
        <position position="51"/>
    </location>
</feature>
<dbReference type="FunFam" id="3.40.50.2300:FF:000001">
    <property type="entry name" value="DNA-binding response regulator PhoB"/>
    <property type="match status" value="1"/>
</dbReference>
<evidence type="ECO:0000256" key="6">
    <source>
        <dbReference type="PROSITE-ProRule" id="PRU00169"/>
    </source>
</evidence>
<reference evidence="10 11" key="1">
    <citation type="submission" date="2019-05" db="EMBL/GenBank/DDBJ databases">
        <title>Culicoidintestinum kansasii gen. nov., sp. nov. from the gastrointestinal tract of the biting midge, Culicoides sonorensis.</title>
        <authorList>
            <person name="Neupane S."/>
            <person name="Ghosh A."/>
            <person name="Gunther S."/>
            <person name="Martin K."/>
            <person name="Zurek L."/>
        </authorList>
    </citation>
    <scope>NUCLEOTIDE SEQUENCE [LARGE SCALE GENOMIC DNA]</scope>
    <source>
        <strain evidence="10 11">CS-1</strain>
    </source>
</reference>
<keyword evidence="5" id="KW-0804">Transcription</keyword>
<dbReference type="InterPro" id="IPR036388">
    <property type="entry name" value="WH-like_DNA-bd_sf"/>
</dbReference>
<evidence type="ECO:0000313" key="11">
    <source>
        <dbReference type="Proteomes" id="UP000306912"/>
    </source>
</evidence>
<dbReference type="RefSeq" id="WP_138192049.1">
    <property type="nucleotide sequence ID" value="NZ_VBWP01000010.1"/>
</dbReference>
<protein>
    <submittedName>
        <fullName evidence="10">Response regulator transcription factor</fullName>
    </submittedName>
</protein>
<keyword evidence="11" id="KW-1185">Reference proteome</keyword>
<dbReference type="Pfam" id="PF00486">
    <property type="entry name" value="Trans_reg_C"/>
    <property type="match status" value="1"/>
</dbReference>
<dbReference type="Gene3D" id="6.10.250.690">
    <property type="match status" value="1"/>
</dbReference>
<dbReference type="Gene3D" id="3.40.50.2300">
    <property type="match status" value="1"/>
</dbReference>
<proteinExistence type="predicted"/>
<dbReference type="PROSITE" id="PS51755">
    <property type="entry name" value="OMPR_PHOB"/>
    <property type="match status" value="1"/>
</dbReference>
<dbReference type="InParanoid" id="A0A5R8Q8F7"/>
<dbReference type="SUPFAM" id="SSF52172">
    <property type="entry name" value="CheY-like"/>
    <property type="match status" value="1"/>
</dbReference>
<dbReference type="SMART" id="SM00448">
    <property type="entry name" value="REC"/>
    <property type="match status" value="1"/>
</dbReference>
<feature type="DNA-binding region" description="OmpR/PhoB-type" evidence="7">
    <location>
        <begin position="124"/>
        <end position="222"/>
    </location>
</feature>
<evidence type="ECO:0000256" key="3">
    <source>
        <dbReference type="ARBA" id="ARBA00023015"/>
    </source>
</evidence>
<comment type="caution">
    <text evidence="10">The sequence shown here is derived from an EMBL/GenBank/DDBJ whole genome shotgun (WGS) entry which is preliminary data.</text>
</comment>
<dbReference type="GO" id="GO:0005829">
    <property type="term" value="C:cytosol"/>
    <property type="evidence" value="ECO:0007669"/>
    <property type="project" value="TreeGrafter"/>
</dbReference>
<keyword evidence="1 6" id="KW-0597">Phosphoprotein</keyword>
<keyword evidence="3" id="KW-0805">Transcription regulation</keyword>
<dbReference type="InterPro" id="IPR011006">
    <property type="entry name" value="CheY-like_superfamily"/>
</dbReference>
<evidence type="ECO:0000256" key="5">
    <source>
        <dbReference type="ARBA" id="ARBA00023163"/>
    </source>
</evidence>
<dbReference type="CDD" id="cd00383">
    <property type="entry name" value="trans_reg_C"/>
    <property type="match status" value="1"/>
</dbReference>
<dbReference type="Pfam" id="PF00072">
    <property type="entry name" value="Response_reg"/>
    <property type="match status" value="1"/>
</dbReference>
<sequence length="225" mass="25589">MRLLVVEDEKGINDMLCLGFRDRGFAVDAAFDGETALDLIFTYEYDSIILDINLPLMNGLEVCKNARAQNINVPIIMLTAKDTINDKITGLDIGADDYLVKPFDFRELFSRVNALTRRRYNVNSDTIQINGLEINTKTRTVTYNGLPIILTKKEFDILHFIAYSDPSVVSLETIIEHCFDEFADPFSNSVRVHLSNLRRKLRLAAGVELIENKKGSGYYILKEQE</sequence>
<dbReference type="GO" id="GO:0000156">
    <property type="term" value="F:phosphorelay response regulator activity"/>
    <property type="evidence" value="ECO:0007669"/>
    <property type="project" value="TreeGrafter"/>
</dbReference>
<dbReference type="GO" id="GO:0000976">
    <property type="term" value="F:transcription cis-regulatory region binding"/>
    <property type="evidence" value="ECO:0007669"/>
    <property type="project" value="TreeGrafter"/>
</dbReference>
<dbReference type="Gene3D" id="1.10.10.10">
    <property type="entry name" value="Winged helix-like DNA-binding domain superfamily/Winged helix DNA-binding domain"/>
    <property type="match status" value="1"/>
</dbReference>
<dbReference type="OrthoDB" id="9790442at2"/>
<evidence type="ECO:0000256" key="7">
    <source>
        <dbReference type="PROSITE-ProRule" id="PRU01091"/>
    </source>
</evidence>
<keyword evidence="4 7" id="KW-0238">DNA-binding</keyword>
<evidence type="ECO:0000256" key="4">
    <source>
        <dbReference type="ARBA" id="ARBA00023125"/>
    </source>
</evidence>
<dbReference type="AlphaFoldDB" id="A0A5R8Q8F7"/>
<dbReference type="PANTHER" id="PTHR48111">
    <property type="entry name" value="REGULATOR OF RPOS"/>
    <property type="match status" value="1"/>
</dbReference>
<feature type="domain" description="OmpR/PhoB-type" evidence="9">
    <location>
        <begin position="124"/>
        <end position="222"/>
    </location>
</feature>
<evidence type="ECO:0000259" key="9">
    <source>
        <dbReference type="PROSITE" id="PS51755"/>
    </source>
</evidence>
<gene>
    <name evidence="10" type="ORF">FEZ08_10255</name>
</gene>
<keyword evidence="2" id="KW-0902">Two-component regulatory system</keyword>
<dbReference type="PANTHER" id="PTHR48111:SF22">
    <property type="entry name" value="REGULATOR OF RPOS"/>
    <property type="match status" value="1"/>
</dbReference>
<dbReference type="GO" id="GO:0032993">
    <property type="term" value="C:protein-DNA complex"/>
    <property type="evidence" value="ECO:0007669"/>
    <property type="project" value="TreeGrafter"/>
</dbReference>
<evidence type="ECO:0000259" key="8">
    <source>
        <dbReference type="PROSITE" id="PS50110"/>
    </source>
</evidence>
<dbReference type="SMART" id="SM00862">
    <property type="entry name" value="Trans_reg_C"/>
    <property type="match status" value="1"/>
</dbReference>
<name>A0A5R8Q8F7_9FIRM</name>
<dbReference type="GO" id="GO:0006355">
    <property type="term" value="P:regulation of DNA-templated transcription"/>
    <property type="evidence" value="ECO:0007669"/>
    <property type="project" value="InterPro"/>
</dbReference>
<evidence type="ECO:0000256" key="1">
    <source>
        <dbReference type="ARBA" id="ARBA00022553"/>
    </source>
</evidence>
<dbReference type="EMBL" id="VBWP01000010">
    <property type="protein sequence ID" value="TLG71781.1"/>
    <property type="molecule type" value="Genomic_DNA"/>
</dbReference>
<evidence type="ECO:0000313" key="10">
    <source>
        <dbReference type="EMBL" id="TLG71781.1"/>
    </source>
</evidence>
<dbReference type="InterPro" id="IPR001867">
    <property type="entry name" value="OmpR/PhoB-type_DNA-bd"/>
</dbReference>
<organism evidence="10 11">
    <name type="scientific">Culicoidibacter larvae</name>
    <dbReference type="NCBI Taxonomy" id="2579976"/>
    <lineage>
        <taxon>Bacteria</taxon>
        <taxon>Bacillati</taxon>
        <taxon>Bacillota</taxon>
        <taxon>Culicoidibacteria</taxon>
        <taxon>Culicoidibacterales</taxon>
        <taxon>Culicoidibacteraceae</taxon>
        <taxon>Culicoidibacter</taxon>
    </lineage>
</organism>
<dbReference type="InterPro" id="IPR001789">
    <property type="entry name" value="Sig_transdc_resp-reg_receiver"/>
</dbReference>